<reference evidence="10" key="1">
    <citation type="journal article" date="2021" name="Front. Plant Sci.">
        <title>Chromosome-Scale Genome Assembly for Chinese Sour Jujube and Insights Into Its Genome Evolution and Domestication Signature.</title>
        <authorList>
            <person name="Shen L.-Y."/>
            <person name="Luo H."/>
            <person name="Wang X.-L."/>
            <person name="Wang X.-M."/>
            <person name="Qiu X.-J."/>
            <person name="Liu H."/>
            <person name="Zhou S.-S."/>
            <person name="Jia K.-H."/>
            <person name="Nie S."/>
            <person name="Bao Y.-T."/>
            <person name="Zhang R.-G."/>
            <person name="Yun Q.-Z."/>
            <person name="Chai Y.-H."/>
            <person name="Lu J.-Y."/>
            <person name="Li Y."/>
            <person name="Zhao S.-W."/>
            <person name="Mao J.-F."/>
            <person name="Jia S.-G."/>
            <person name="Mao Y.-M."/>
        </authorList>
    </citation>
    <scope>NUCLEOTIDE SEQUENCE</scope>
    <source>
        <strain evidence="10">AT0</strain>
        <tissue evidence="10">Leaf</tissue>
    </source>
</reference>
<evidence type="ECO:0000313" key="10">
    <source>
        <dbReference type="EMBL" id="KAH7545550.1"/>
    </source>
</evidence>
<protein>
    <recommendedName>
        <fullName evidence="1">non-specific serine/threonine protein kinase</fullName>
        <ecNumber evidence="1">2.7.11.1</ecNumber>
    </recommendedName>
</protein>
<keyword evidence="6" id="KW-0067">ATP-binding</keyword>
<dbReference type="Gene3D" id="1.10.510.10">
    <property type="entry name" value="Transferase(Phosphotransferase) domain 1"/>
    <property type="match status" value="1"/>
</dbReference>
<evidence type="ECO:0000256" key="2">
    <source>
        <dbReference type="ARBA" id="ARBA00022527"/>
    </source>
</evidence>
<evidence type="ECO:0000256" key="1">
    <source>
        <dbReference type="ARBA" id="ARBA00012513"/>
    </source>
</evidence>
<evidence type="ECO:0000256" key="6">
    <source>
        <dbReference type="ARBA" id="ARBA00022840"/>
    </source>
</evidence>
<evidence type="ECO:0000256" key="5">
    <source>
        <dbReference type="ARBA" id="ARBA00022777"/>
    </source>
</evidence>
<organism evidence="10 11">
    <name type="scientific">Ziziphus jujuba var. spinosa</name>
    <dbReference type="NCBI Taxonomy" id="714518"/>
    <lineage>
        <taxon>Eukaryota</taxon>
        <taxon>Viridiplantae</taxon>
        <taxon>Streptophyta</taxon>
        <taxon>Embryophyta</taxon>
        <taxon>Tracheophyta</taxon>
        <taxon>Spermatophyta</taxon>
        <taxon>Magnoliopsida</taxon>
        <taxon>eudicotyledons</taxon>
        <taxon>Gunneridae</taxon>
        <taxon>Pentapetalae</taxon>
        <taxon>rosids</taxon>
        <taxon>fabids</taxon>
        <taxon>Rosales</taxon>
        <taxon>Rhamnaceae</taxon>
        <taxon>Paliureae</taxon>
        <taxon>Ziziphus</taxon>
    </lineage>
</organism>
<evidence type="ECO:0000256" key="4">
    <source>
        <dbReference type="ARBA" id="ARBA00022741"/>
    </source>
</evidence>
<name>A0A978W0R6_ZIZJJ</name>
<keyword evidence="2" id="KW-0723">Serine/threonine-protein kinase</keyword>
<keyword evidence="5" id="KW-0418">Kinase</keyword>
<accession>A0A978W0R6</accession>
<dbReference type="EMBL" id="JAEACU010000001">
    <property type="protein sequence ID" value="KAH7545550.1"/>
    <property type="molecule type" value="Genomic_DNA"/>
</dbReference>
<dbReference type="FunFam" id="1.10.510.10:FF:001023">
    <property type="entry name" value="Os07g0541700 protein"/>
    <property type="match status" value="1"/>
</dbReference>
<sequence length="114" mass="13080">MRYKSIEDIVQGLFYLREDSLLKTIHRDLQDSNILLDVEMNPTILDFVMAKLFKVDETQANTSRILGTYRYMAPKYAGHFSAKSDVCSYGVSFFEIVSGQKINSFCYGENAEDL</sequence>
<keyword evidence="3" id="KW-0808">Transferase</keyword>
<dbReference type="PANTHER" id="PTHR27002">
    <property type="entry name" value="RECEPTOR-LIKE SERINE/THREONINE-PROTEIN KINASE SD1-8"/>
    <property type="match status" value="1"/>
</dbReference>
<evidence type="ECO:0000256" key="8">
    <source>
        <dbReference type="ARBA" id="ARBA00048679"/>
    </source>
</evidence>
<dbReference type="GO" id="GO:0005886">
    <property type="term" value="C:plasma membrane"/>
    <property type="evidence" value="ECO:0007669"/>
    <property type="project" value="TreeGrafter"/>
</dbReference>
<evidence type="ECO:0000256" key="3">
    <source>
        <dbReference type="ARBA" id="ARBA00022679"/>
    </source>
</evidence>
<comment type="caution">
    <text evidence="10">The sequence shown here is derived from an EMBL/GenBank/DDBJ whole genome shotgun (WGS) entry which is preliminary data.</text>
</comment>
<dbReference type="EC" id="2.7.11.1" evidence="1"/>
<dbReference type="PROSITE" id="PS50011">
    <property type="entry name" value="PROTEIN_KINASE_DOM"/>
    <property type="match status" value="1"/>
</dbReference>
<dbReference type="Pfam" id="PF00069">
    <property type="entry name" value="Pkinase"/>
    <property type="match status" value="1"/>
</dbReference>
<dbReference type="GO" id="GO:0005524">
    <property type="term" value="F:ATP binding"/>
    <property type="evidence" value="ECO:0007669"/>
    <property type="project" value="UniProtKB-KW"/>
</dbReference>
<dbReference type="AlphaFoldDB" id="A0A978W0R6"/>
<dbReference type="PANTHER" id="PTHR27002:SF181">
    <property type="entry name" value="RECEPTOR-LIKE SERINE_THREONINE-PROTEIN KINASE"/>
    <property type="match status" value="1"/>
</dbReference>
<evidence type="ECO:0000256" key="7">
    <source>
        <dbReference type="ARBA" id="ARBA00047899"/>
    </source>
</evidence>
<comment type="catalytic activity">
    <reaction evidence="8">
        <text>L-seryl-[protein] + ATP = O-phospho-L-seryl-[protein] + ADP + H(+)</text>
        <dbReference type="Rhea" id="RHEA:17989"/>
        <dbReference type="Rhea" id="RHEA-COMP:9863"/>
        <dbReference type="Rhea" id="RHEA-COMP:11604"/>
        <dbReference type="ChEBI" id="CHEBI:15378"/>
        <dbReference type="ChEBI" id="CHEBI:29999"/>
        <dbReference type="ChEBI" id="CHEBI:30616"/>
        <dbReference type="ChEBI" id="CHEBI:83421"/>
        <dbReference type="ChEBI" id="CHEBI:456216"/>
        <dbReference type="EC" id="2.7.11.1"/>
    </reaction>
</comment>
<gene>
    <name evidence="10" type="ORF">FEM48_Zijuj01G0105500</name>
</gene>
<feature type="domain" description="Protein kinase" evidence="9">
    <location>
        <begin position="1"/>
        <end position="114"/>
    </location>
</feature>
<dbReference type="GO" id="GO:0004674">
    <property type="term" value="F:protein serine/threonine kinase activity"/>
    <property type="evidence" value="ECO:0007669"/>
    <property type="project" value="UniProtKB-KW"/>
</dbReference>
<dbReference type="SUPFAM" id="SSF56112">
    <property type="entry name" value="Protein kinase-like (PK-like)"/>
    <property type="match status" value="1"/>
</dbReference>
<keyword evidence="4" id="KW-0547">Nucleotide-binding</keyword>
<evidence type="ECO:0000259" key="9">
    <source>
        <dbReference type="PROSITE" id="PS50011"/>
    </source>
</evidence>
<comment type="catalytic activity">
    <reaction evidence="7">
        <text>L-threonyl-[protein] + ATP = O-phospho-L-threonyl-[protein] + ADP + H(+)</text>
        <dbReference type="Rhea" id="RHEA:46608"/>
        <dbReference type="Rhea" id="RHEA-COMP:11060"/>
        <dbReference type="Rhea" id="RHEA-COMP:11605"/>
        <dbReference type="ChEBI" id="CHEBI:15378"/>
        <dbReference type="ChEBI" id="CHEBI:30013"/>
        <dbReference type="ChEBI" id="CHEBI:30616"/>
        <dbReference type="ChEBI" id="CHEBI:61977"/>
        <dbReference type="ChEBI" id="CHEBI:456216"/>
        <dbReference type="EC" id="2.7.11.1"/>
    </reaction>
</comment>
<dbReference type="Proteomes" id="UP000813462">
    <property type="component" value="Unassembled WGS sequence"/>
</dbReference>
<dbReference type="InterPro" id="IPR011009">
    <property type="entry name" value="Kinase-like_dom_sf"/>
</dbReference>
<proteinExistence type="predicted"/>
<evidence type="ECO:0000313" key="11">
    <source>
        <dbReference type="Proteomes" id="UP000813462"/>
    </source>
</evidence>
<dbReference type="InterPro" id="IPR000719">
    <property type="entry name" value="Prot_kinase_dom"/>
</dbReference>